<evidence type="ECO:0000313" key="4">
    <source>
        <dbReference type="Proteomes" id="UP000027073"/>
    </source>
</evidence>
<reference evidence="4" key="1">
    <citation type="journal article" date="2014" name="Proc. Natl. Acad. Sci. U.S.A.">
        <title>Extensive sampling of basidiomycete genomes demonstrates inadequacy of the white-rot/brown-rot paradigm for wood decay fungi.</title>
        <authorList>
            <person name="Riley R."/>
            <person name="Salamov A.A."/>
            <person name="Brown D.W."/>
            <person name="Nagy L.G."/>
            <person name="Floudas D."/>
            <person name="Held B.W."/>
            <person name="Levasseur A."/>
            <person name="Lombard V."/>
            <person name="Morin E."/>
            <person name="Otillar R."/>
            <person name="Lindquist E.A."/>
            <person name="Sun H."/>
            <person name="LaButti K.M."/>
            <person name="Schmutz J."/>
            <person name="Jabbour D."/>
            <person name="Luo H."/>
            <person name="Baker S.E."/>
            <person name="Pisabarro A.G."/>
            <person name="Walton J.D."/>
            <person name="Blanchette R.A."/>
            <person name="Henrissat B."/>
            <person name="Martin F."/>
            <person name="Cullen D."/>
            <person name="Hibbett D.S."/>
            <person name="Grigoriev I.V."/>
        </authorList>
    </citation>
    <scope>NUCLEOTIDE SEQUENCE [LARGE SCALE GENOMIC DNA]</scope>
    <source>
        <strain evidence="4">PC15</strain>
    </source>
</reference>
<dbReference type="HOGENOM" id="CLU_1138410_0_0_1"/>
<evidence type="ECO:0000256" key="2">
    <source>
        <dbReference type="SAM" id="SignalP"/>
    </source>
</evidence>
<organism evidence="3 4">
    <name type="scientific">Pleurotus ostreatus (strain PC15)</name>
    <name type="common">Oyster mushroom</name>
    <dbReference type="NCBI Taxonomy" id="1137138"/>
    <lineage>
        <taxon>Eukaryota</taxon>
        <taxon>Fungi</taxon>
        <taxon>Dikarya</taxon>
        <taxon>Basidiomycota</taxon>
        <taxon>Agaricomycotina</taxon>
        <taxon>Agaricomycetes</taxon>
        <taxon>Agaricomycetidae</taxon>
        <taxon>Agaricales</taxon>
        <taxon>Pleurotineae</taxon>
        <taxon>Pleurotaceae</taxon>
        <taxon>Pleurotus</taxon>
    </lineage>
</organism>
<proteinExistence type="predicted"/>
<gene>
    <name evidence="3" type="ORF">PLEOSDRAFT_1113220</name>
</gene>
<accession>A0A067NG46</accession>
<feature type="region of interest" description="Disordered" evidence="1">
    <location>
        <begin position="137"/>
        <end position="211"/>
    </location>
</feature>
<dbReference type="InParanoid" id="A0A067NG46"/>
<name>A0A067NG46_PLEO1</name>
<evidence type="ECO:0000256" key="1">
    <source>
        <dbReference type="SAM" id="MobiDB-lite"/>
    </source>
</evidence>
<dbReference type="Proteomes" id="UP000027073">
    <property type="component" value="Unassembled WGS sequence"/>
</dbReference>
<dbReference type="EMBL" id="KL198009">
    <property type="protein sequence ID" value="KDQ26804.1"/>
    <property type="molecule type" value="Genomic_DNA"/>
</dbReference>
<feature type="chain" id="PRO_5001642228" evidence="2">
    <location>
        <begin position="24"/>
        <end position="244"/>
    </location>
</feature>
<feature type="compositionally biased region" description="Basic and acidic residues" evidence="1">
    <location>
        <begin position="142"/>
        <end position="205"/>
    </location>
</feature>
<evidence type="ECO:0000313" key="3">
    <source>
        <dbReference type="EMBL" id="KDQ26804.1"/>
    </source>
</evidence>
<keyword evidence="2" id="KW-0732">Signal</keyword>
<feature type="compositionally biased region" description="Basic residues" evidence="1">
    <location>
        <begin position="74"/>
        <end position="91"/>
    </location>
</feature>
<dbReference type="STRING" id="1137138.A0A067NG46"/>
<feature type="signal peptide" evidence="2">
    <location>
        <begin position="1"/>
        <end position="23"/>
    </location>
</feature>
<sequence>MVKSYSIALAATAILFAVAPAAAYEYHDAEARDLGDYSGHMARDLSSYYQFEAREPMDFEGDLYARDKKEEHKDHRKPFFKSRKGRKARKSRLAVLKKTCGKLENKDKDECMKQYKEVTDKTMAALNKYRPIVKKLKADKKKKADEERKKKEAEKKKKDEEAKKKKEEEAKKKKEEDDKKKKEEEEKKKKEEEERKKKAGQKRDLDDLEDRDLDYESLLSIMQRAYDDSEDLYAREYLNLEELD</sequence>
<dbReference type="AlphaFoldDB" id="A0A067NG46"/>
<dbReference type="OrthoDB" id="10481470at2759"/>
<feature type="region of interest" description="Disordered" evidence="1">
    <location>
        <begin position="66"/>
        <end position="91"/>
    </location>
</feature>
<protein>
    <submittedName>
        <fullName evidence="3">Uncharacterized protein</fullName>
    </submittedName>
</protein>
<dbReference type="VEuPathDB" id="FungiDB:PLEOSDRAFT_1113220"/>